<dbReference type="STRING" id="1672749.BJF92_07340"/>
<dbReference type="Pfam" id="PF00356">
    <property type="entry name" value="LacI"/>
    <property type="match status" value="1"/>
</dbReference>
<dbReference type="Pfam" id="PF13377">
    <property type="entry name" value="Peripla_BP_3"/>
    <property type="match status" value="1"/>
</dbReference>
<dbReference type="InterPro" id="IPR028082">
    <property type="entry name" value="Peripla_BP_I"/>
</dbReference>
<dbReference type="PANTHER" id="PTHR30146:SF109">
    <property type="entry name" value="HTH-TYPE TRANSCRIPTIONAL REGULATOR GALS"/>
    <property type="match status" value="1"/>
</dbReference>
<name>A0A1Q9ACZ5_9HYPH</name>
<evidence type="ECO:0000256" key="2">
    <source>
        <dbReference type="ARBA" id="ARBA00023125"/>
    </source>
</evidence>
<dbReference type="InterPro" id="IPR046335">
    <property type="entry name" value="LacI/GalR-like_sensor"/>
</dbReference>
<keyword evidence="3" id="KW-0804">Transcription</keyword>
<keyword evidence="2" id="KW-0238">DNA-binding</keyword>
<dbReference type="SUPFAM" id="SSF53822">
    <property type="entry name" value="Periplasmic binding protein-like I"/>
    <property type="match status" value="1"/>
</dbReference>
<proteinExistence type="predicted"/>
<dbReference type="SMART" id="SM00354">
    <property type="entry name" value="HTH_LACI"/>
    <property type="match status" value="1"/>
</dbReference>
<dbReference type="AlphaFoldDB" id="A0A1Q9ACZ5"/>
<dbReference type="Gene3D" id="3.40.50.2300">
    <property type="match status" value="2"/>
</dbReference>
<dbReference type="GO" id="GO:0000976">
    <property type="term" value="F:transcription cis-regulatory region binding"/>
    <property type="evidence" value="ECO:0007669"/>
    <property type="project" value="TreeGrafter"/>
</dbReference>
<evidence type="ECO:0000256" key="1">
    <source>
        <dbReference type="ARBA" id="ARBA00023015"/>
    </source>
</evidence>
<dbReference type="OrthoDB" id="8328706at2"/>
<evidence type="ECO:0000259" key="4">
    <source>
        <dbReference type="PROSITE" id="PS50932"/>
    </source>
</evidence>
<gene>
    <name evidence="5" type="ORF">BJF92_07340</name>
</gene>
<dbReference type="SUPFAM" id="SSF47413">
    <property type="entry name" value="lambda repressor-like DNA-binding domains"/>
    <property type="match status" value="1"/>
</dbReference>
<organism evidence="5 6">
    <name type="scientific">Xaviernesmea rhizosphaerae</name>
    <dbReference type="NCBI Taxonomy" id="1672749"/>
    <lineage>
        <taxon>Bacteria</taxon>
        <taxon>Pseudomonadati</taxon>
        <taxon>Pseudomonadota</taxon>
        <taxon>Alphaproteobacteria</taxon>
        <taxon>Hyphomicrobiales</taxon>
        <taxon>Rhizobiaceae</taxon>
        <taxon>Rhizobium/Agrobacterium group</taxon>
        <taxon>Xaviernesmea</taxon>
    </lineage>
</organism>
<sequence>MKGIRALARHLDISIGTVSRALNGRPDVNPETRARVMEAARALGYTPNQSGRSLRQGVTNTIGFMIEMSPDANASSDDFFMGVFEGVQTVLTRHKLDLVVFPCPAQENSVDYLARIVRRGLVDAMIISATRRRDDRVEYLDKAHIPFIALGRSDSGPNMRWVDLDFEGVAKSSVERLVAQGHRRIALAIPADDINLGHVFHDAYRATLEAQGLAYDPALVFHAQRVLEGGYDLAAAVTSLPDRPTAILLSSEVLSLSLYRGLQERGIRAGRDLAVIGFRNNPRARFLTPSLTCHSVSLSELGQTLAETLLAGMPAYAALYPERDRNLIWPMELVKGESDDFVFADADRAG</sequence>
<dbReference type="PROSITE" id="PS50932">
    <property type="entry name" value="HTH_LACI_2"/>
    <property type="match status" value="1"/>
</dbReference>
<evidence type="ECO:0000313" key="6">
    <source>
        <dbReference type="Proteomes" id="UP000186143"/>
    </source>
</evidence>
<feature type="domain" description="HTH lacI-type" evidence="4">
    <location>
        <begin position="2"/>
        <end position="56"/>
    </location>
</feature>
<reference evidence="5 6" key="1">
    <citation type="submission" date="2016-09" db="EMBL/GenBank/DDBJ databases">
        <title>Rhizobium sp. nov., a novel species isolated from the rice rhizosphere.</title>
        <authorList>
            <person name="Zhao J."/>
            <person name="Zhang X."/>
        </authorList>
    </citation>
    <scope>NUCLEOTIDE SEQUENCE [LARGE SCALE GENOMIC DNA]</scope>
    <source>
        <strain evidence="5 6">MH17</strain>
    </source>
</reference>
<dbReference type="RefSeq" id="WP_075637064.1">
    <property type="nucleotide sequence ID" value="NZ_MKIO01000042.1"/>
</dbReference>
<evidence type="ECO:0000313" key="5">
    <source>
        <dbReference type="EMBL" id="OLP52789.1"/>
    </source>
</evidence>
<protein>
    <submittedName>
        <fullName evidence="5">LacI family transcriptional regulator</fullName>
    </submittedName>
</protein>
<evidence type="ECO:0000256" key="3">
    <source>
        <dbReference type="ARBA" id="ARBA00023163"/>
    </source>
</evidence>
<accession>A0A1Q9ACZ5</accession>
<dbReference type="GO" id="GO:0003700">
    <property type="term" value="F:DNA-binding transcription factor activity"/>
    <property type="evidence" value="ECO:0007669"/>
    <property type="project" value="TreeGrafter"/>
</dbReference>
<dbReference type="EMBL" id="MKIO01000042">
    <property type="protein sequence ID" value="OLP52789.1"/>
    <property type="molecule type" value="Genomic_DNA"/>
</dbReference>
<dbReference type="PANTHER" id="PTHR30146">
    <property type="entry name" value="LACI-RELATED TRANSCRIPTIONAL REPRESSOR"/>
    <property type="match status" value="1"/>
</dbReference>
<dbReference type="Proteomes" id="UP000186143">
    <property type="component" value="Unassembled WGS sequence"/>
</dbReference>
<dbReference type="CDD" id="cd01392">
    <property type="entry name" value="HTH_LacI"/>
    <property type="match status" value="1"/>
</dbReference>
<dbReference type="InterPro" id="IPR010982">
    <property type="entry name" value="Lambda_DNA-bd_dom_sf"/>
</dbReference>
<keyword evidence="1" id="KW-0805">Transcription regulation</keyword>
<comment type="caution">
    <text evidence="5">The sequence shown here is derived from an EMBL/GenBank/DDBJ whole genome shotgun (WGS) entry which is preliminary data.</text>
</comment>
<dbReference type="InterPro" id="IPR000843">
    <property type="entry name" value="HTH_LacI"/>
</dbReference>
<dbReference type="Gene3D" id="1.10.260.40">
    <property type="entry name" value="lambda repressor-like DNA-binding domains"/>
    <property type="match status" value="1"/>
</dbReference>